<organism evidence="3 4">
    <name type="scientific">Rhabdonatronobacter sediminivivens</name>
    <dbReference type="NCBI Taxonomy" id="2743469"/>
    <lineage>
        <taxon>Bacteria</taxon>
        <taxon>Pseudomonadati</taxon>
        <taxon>Pseudomonadota</taxon>
        <taxon>Alphaproteobacteria</taxon>
        <taxon>Rhodobacterales</taxon>
        <taxon>Paracoccaceae</taxon>
        <taxon>Rhabdonatronobacter</taxon>
    </lineage>
</organism>
<evidence type="ECO:0000256" key="2">
    <source>
        <dbReference type="SAM" id="Phobius"/>
    </source>
</evidence>
<evidence type="ECO:0000313" key="3">
    <source>
        <dbReference type="EMBL" id="NYS23713.1"/>
    </source>
</evidence>
<gene>
    <name evidence="3" type="ORF">HUK65_01820</name>
</gene>
<keyword evidence="4" id="KW-1185">Reference proteome</keyword>
<keyword evidence="2" id="KW-1133">Transmembrane helix</keyword>
<accession>A0A7Z0HWP3</accession>
<dbReference type="Proteomes" id="UP000529417">
    <property type="component" value="Unassembled WGS sequence"/>
</dbReference>
<name>A0A7Z0HWP3_9RHOB</name>
<sequence length="267" mass="30657">MTLLRFASGAIIAVVIALVAFLALLVYLQFRAIEPEAEVPLALQLFEANIWVEFAATFISAIAVFLLIISVMMQGRELREQRAEMQNQHQELRKQADALVEQTRILIRQADTTEQTLRLTVERNTWEKVKDLMSDLRGLVHLPADADARQAQNKTIEIKRYAWKFAYSPKKDDHPEAWTAAHFLRRAALNMKKPCKRLSDALDQHEPISCPDFRDDFDLMAELVNGIDALGQQLPAHRRTALQEMRLDVWKENMAVIQRALDENDAR</sequence>
<dbReference type="RefSeq" id="WP_179904421.1">
    <property type="nucleotide sequence ID" value="NZ_JACBXS010000003.1"/>
</dbReference>
<reference evidence="3 4" key="1">
    <citation type="journal article" date="2000" name="Arch. Microbiol.">
        <title>Rhodobaca bogoriensis gen. nov. and sp. nov., an alkaliphilic purple nonsulfur bacterium from African Rift Valley soda lakes.</title>
        <authorList>
            <person name="Milford A.D."/>
            <person name="Achenbach L.A."/>
            <person name="Jung D.O."/>
            <person name="Madigan M.T."/>
        </authorList>
    </citation>
    <scope>NUCLEOTIDE SEQUENCE [LARGE SCALE GENOMIC DNA]</scope>
    <source>
        <strain evidence="3 4">2376</strain>
    </source>
</reference>
<feature type="transmembrane region" description="Helical" evidence="2">
    <location>
        <begin position="7"/>
        <end position="30"/>
    </location>
</feature>
<comment type="caution">
    <text evidence="3">The sequence shown here is derived from an EMBL/GenBank/DDBJ whole genome shotgun (WGS) entry which is preliminary data.</text>
</comment>
<keyword evidence="2" id="KW-0812">Transmembrane</keyword>
<dbReference type="EMBL" id="JACBXS010000003">
    <property type="protein sequence ID" value="NYS23713.1"/>
    <property type="molecule type" value="Genomic_DNA"/>
</dbReference>
<protein>
    <submittedName>
        <fullName evidence="3">Uncharacterized protein</fullName>
    </submittedName>
</protein>
<feature type="transmembrane region" description="Helical" evidence="2">
    <location>
        <begin position="50"/>
        <end position="72"/>
    </location>
</feature>
<feature type="coiled-coil region" evidence="1">
    <location>
        <begin position="75"/>
        <end position="102"/>
    </location>
</feature>
<keyword evidence="2" id="KW-0472">Membrane</keyword>
<dbReference type="AlphaFoldDB" id="A0A7Z0HWP3"/>
<keyword evidence="1" id="KW-0175">Coiled coil</keyword>
<evidence type="ECO:0000313" key="4">
    <source>
        <dbReference type="Proteomes" id="UP000529417"/>
    </source>
</evidence>
<evidence type="ECO:0000256" key="1">
    <source>
        <dbReference type="SAM" id="Coils"/>
    </source>
</evidence>
<proteinExistence type="predicted"/>